<evidence type="ECO:0000313" key="3">
    <source>
        <dbReference type="Proteomes" id="UP000500870"/>
    </source>
</evidence>
<protein>
    <submittedName>
        <fullName evidence="2">Uncharacterized protein</fullName>
    </submittedName>
</protein>
<keyword evidence="1" id="KW-1133">Transmembrane helix</keyword>
<name>A0A6H0ZIQ2_9HYPH</name>
<gene>
    <name evidence="2" type="ORF">FOB41_01295</name>
</gene>
<keyword evidence="1" id="KW-0812">Transmembrane</keyword>
<sequence length="209" mass="23490">MTFETAYKALSEWQTLIGAVLALVAALWTVHEMRKQTRGNDTRHLNELLRKKLAARAQMPDALSEMSEYVRKSCEYLVSGAAKPAAPVGATSTLKAVIEHIDTKEAEKTFELISWYQVQHARLMGSENPKAAEKADLLYDAALLQAKVNRLFDYARNEPEEPLPDQLSQEELIGSLKNAVTVMVWATKNAELVQVIEKIKSRHASKKRK</sequence>
<proteinExistence type="predicted"/>
<reference evidence="2 3" key="1">
    <citation type="submission" date="2020-04" db="EMBL/GenBank/DDBJ databases">
        <title>FDA dAtabase for Regulatory Grade micrObial Sequences (FDA-ARGOS): Supporting development and validation of Infectious Disease Dx tests.</title>
        <authorList>
            <person name="Sciortino C."/>
            <person name="Tallon L."/>
            <person name="Sadzewicz L."/>
            <person name="Vavikolanu K."/>
            <person name="Mehta A."/>
            <person name="Aluvathingal J."/>
            <person name="Nadendla S."/>
            <person name="Nandy P."/>
            <person name="Geyer C."/>
            <person name="Yan Y."/>
            <person name="Sichtig H."/>
        </authorList>
    </citation>
    <scope>NUCLEOTIDE SEQUENCE [LARGE SCALE GENOMIC DNA]</scope>
    <source>
        <strain evidence="2 3">FDAARGOS_633</strain>
    </source>
</reference>
<feature type="transmembrane region" description="Helical" evidence="1">
    <location>
        <begin position="13"/>
        <end position="30"/>
    </location>
</feature>
<evidence type="ECO:0000256" key="1">
    <source>
        <dbReference type="SAM" id="Phobius"/>
    </source>
</evidence>
<keyword evidence="1" id="KW-0472">Membrane</keyword>
<evidence type="ECO:0000313" key="2">
    <source>
        <dbReference type="EMBL" id="QIX19831.1"/>
    </source>
</evidence>
<dbReference type="RefSeq" id="WP_136883788.1">
    <property type="nucleotide sequence ID" value="NZ_CP050896.1"/>
</dbReference>
<dbReference type="Proteomes" id="UP000500870">
    <property type="component" value="Chromosome 2"/>
</dbReference>
<dbReference type="EMBL" id="CP050896">
    <property type="protein sequence ID" value="QIX19831.1"/>
    <property type="molecule type" value="Genomic_DNA"/>
</dbReference>
<organism evidence="2 3">
    <name type="scientific">Agrobacterium pusense</name>
    <dbReference type="NCBI Taxonomy" id="648995"/>
    <lineage>
        <taxon>Bacteria</taxon>
        <taxon>Pseudomonadati</taxon>
        <taxon>Pseudomonadota</taxon>
        <taxon>Alphaproteobacteria</taxon>
        <taxon>Hyphomicrobiales</taxon>
        <taxon>Rhizobiaceae</taxon>
        <taxon>Rhizobium/Agrobacterium group</taxon>
        <taxon>Agrobacterium</taxon>
    </lineage>
</organism>
<dbReference type="AlphaFoldDB" id="A0A6H0ZIQ2"/>
<accession>A0A6H0ZIQ2</accession>